<sequence length="646" mass="72688">MKFSRVLTCITFSALVSADFLDGVKRAEFFERTDNSVPTFAVTMPDAEYQKLKSVIQQPSGMGGGGGMIGWPGQGGFNWGQPGGQGGFNWGQPGGQGGQGGFNWGQPGGQGGQQGGGWFGGWRKKRELQKREAEEKKMLEKRQQQVSVMDSTKKDFKYKDASLVFTLDGEAQSFEKVTFSLAGVSSQYYKRQAFNIKIGKKQLLYGRKQFRIRSDAREPTMIRSKLFCDVMGRLGLKNAMSANYIKLSINGEDLGFYVIMDSLKLSYVEIEYGDVNSTNLLQCKDLNAFLTSSSGTTCLSENEDNPDTSAFKQFLSQLDSANSVSQMAQYFDYENFLRVTILEWLTGSWDHYTLFGHNYNVYKIPNGKWEVSLYDFDATWGQDLGLGLMLGGPRSISANNVSTWPNAKYEEWIQTQKQHPLSVIMQDKNLFLKNLQDILDTAFNPAILYERIDELKEFITPYVRETKSKGLGNLNPSSVCSDYTFDEFNKNSEFTTIDNVFIGSPSHSYGLKQWILDKYRFVCKNYSVTCDQRYINGLPTSTKPKKTTTTTRKSNPTTPTYNGPCWATSLGYKCCSNPNTESVYEDESGEWGVENNDWCGIVKAQPCWSEKLGYKCCSTCTQVYYNDQDGSWGVENNDWCGIPTNC</sequence>
<dbReference type="Pfam" id="PF08757">
    <property type="entry name" value="CotH"/>
    <property type="match status" value="1"/>
</dbReference>
<evidence type="ECO:0000256" key="5">
    <source>
        <dbReference type="SAM" id="SignalP"/>
    </source>
</evidence>
<dbReference type="OrthoDB" id="10267127at2759"/>
<proteinExistence type="predicted"/>
<dbReference type="PANTHER" id="PTHR40050">
    <property type="entry name" value="INNER SPORE COAT PROTEIN H"/>
    <property type="match status" value="1"/>
</dbReference>
<dbReference type="Proteomes" id="UP000193920">
    <property type="component" value="Unassembled WGS sequence"/>
</dbReference>
<dbReference type="InterPro" id="IPR009034">
    <property type="entry name" value="Dockerin_dom_fun_sf"/>
</dbReference>
<keyword evidence="2" id="KW-0677">Repeat</keyword>
<protein>
    <recommendedName>
        <fullName evidence="6">CBM10 domain-containing protein</fullName>
    </recommendedName>
</protein>
<keyword evidence="3" id="KW-0378">Hydrolase</keyword>
<dbReference type="SUPFAM" id="SSF64571">
    <property type="entry name" value="Cellulose docking domain, dockering"/>
    <property type="match status" value="2"/>
</dbReference>
<name>A0A1Y2BYB3_9FUNG</name>
<dbReference type="Gene3D" id="3.90.1220.10">
    <property type="entry name" value="Cellulose docking domain, dockering"/>
    <property type="match status" value="2"/>
</dbReference>
<dbReference type="GO" id="GO:0016787">
    <property type="term" value="F:hydrolase activity"/>
    <property type="evidence" value="ECO:0007669"/>
    <property type="project" value="UniProtKB-KW"/>
</dbReference>
<dbReference type="InterPro" id="IPR014867">
    <property type="entry name" value="Spore_coat_CotH_CotH2/3/7"/>
</dbReference>
<feature type="domain" description="CBM10" evidence="6">
    <location>
        <begin position="606"/>
        <end position="643"/>
    </location>
</feature>
<dbReference type="AlphaFoldDB" id="A0A1Y2BYB3"/>
<evidence type="ECO:0000259" key="6">
    <source>
        <dbReference type="PROSITE" id="PS51763"/>
    </source>
</evidence>
<evidence type="ECO:0000313" key="7">
    <source>
        <dbReference type="EMBL" id="ORY39769.1"/>
    </source>
</evidence>
<gene>
    <name evidence="7" type="ORF">LY90DRAFT_704226</name>
</gene>
<dbReference type="PROSITE" id="PS51763">
    <property type="entry name" value="CBM10"/>
    <property type="match status" value="2"/>
</dbReference>
<evidence type="ECO:0000256" key="2">
    <source>
        <dbReference type="ARBA" id="ARBA00022737"/>
    </source>
</evidence>
<feature type="domain" description="CBM10" evidence="6">
    <location>
        <begin position="564"/>
        <end position="602"/>
    </location>
</feature>
<keyword evidence="1 5" id="KW-0732">Signal</keyword>
<feature type="region of interest" description="Disordered" evidence="4">
    <location>
        <begin position="91"/>
        <end position="120"/>
    </location>
</feature>
<evidence type="ECO:0000313" key="8">
    <source>
        <dbReference type="Proteomes" id="UP000193920"/>
    </source>
</evidence>
<comment type="caution">
    <text evidence="7">The sequence shown here is derived from an EMBL/GenBank/DDBJ whole genome shotgun (WGS) entry which is preliminary data.</text>
</comment>
<evidence type="ECO:0000256" key="1">
    <source>
        <dbReference type="ARBA" id="ARBA00022729"/>
    </source>
</evidence>
<evidence type="ECO:0000256" key="4">
    <source>
        <dbReference type="SAM" id="MobiDB-lite"/>
    </source>
</evidence>
<organism evidence="7 8">
    <name type="scientific">Neocallimastix californiae</name>
    <dbReference type="NCBI Taxonomy" id="1754190"/>
    <lineage>
        <taxon>Eukaryota</taxon>
        <taxon>Fungi</taxon>
        <taxon>Fungi incertae sedis</taxon>
        <taxon>Chytridiomycota</taxon>
        <taxon>Chytridiomycota incertae sedis</taxon>
        <taxon>Neocallimastigomycetes</taxon>
        <taxon>Neocallimastigales</taxon>
        <taxon>Neocallimastigaceae</taxon>
        <taxon>Neocallimastix</taxon>
    </lineage>
</organism>
<feature type="chain" id="PRO_5013163976" description="CBM10 domain-containing protein" evidence="5">
    <location>
        <begin position="19"/>
        <end position="646"/>
    </location>
</feature>
<accession>A0A1Y2BYB3</accession>
<dbReference type="Pfam" id="PF02013">
    <property type="entry name" value="CBM_10"/>
    <property type="match status" value="2"/>
</dbReference>
<reference evidence="7 8" key="1">
    <citation type="submission" date="2016-08" db="EMBL/GenBank/DDBJ databases">
        <title>A Parts List for Fungal Cellulosomes Revealed by Comparative Genomics.</title>
        <authorList>
            <consortium name="DOE Joint Genome Institute"/>
            <person name="Haitjema C.H."/>
            <person name="Gilmore S.P."/>
            <person name="Henske J.K."/>
            <person name="Solomon K.V."/>
            <person name="De Groot R."/>
            <person name="Kuo A."/>
            <person name="Mondo S.J."/>
            <person name="Salamov A.A."/>
            <person name="Labutti K."/>
            <person name="Zhao Z."/>
            <person name="Chiniquy J."/>
            <person name="Barry K."/>
            <person name="Brewer H.M."/>
            <person name="Purvine S.O."/>
            <person name="Wright A.T."/>
            <person name="Boxma B."/>
            <person name="Van Alen T."/>
            <person name="Hackstein J.H."/>
            <person name="Baker S.E."/>
            <person name="Grigoriev I.V."/>
            <person name="O'Malley M.A."/>
        </authorList>
    </citation>
    <scope>NUCLEOTIDE SEQUENCE [LARGE SCALE GENOMIC DNA]</scope>
    <source>
        <strain evidence="7 8">G1</strain>
    </source>
</reference>
<feature type="signal peptide" evidence="5">
    <location>
        <begin position="1"/>
        <end position="18"/>
    </location>
</feature>
<keyword evidence="8" id="KW-1185">Reference proteome</keyword>
<dbReference type="EMBL" id="MCOG01000130">
    <property type="protein sequence ID" value="ORY39769.1"/>
    <property type="molecule type" value="Genomic_DNA"/>
</dbReference>
<evidence type="ECO:0000256" key="3">
    <source>
        <dbReference type="ARBA" id="ARBA00022801"/>
    </source>
</evidence>
<dbReference type="PANTHER" id="PTHR40050:SF1">
    <property type="entry name" value="INNER SPORE COAT PROTEIN H"/>
    <property type="match status" value="1"/>
</dbReference>
<dbReference type="InterPro" id="IPR002883">
    <property type="entry name" value="CBM10/Dockerin_dom"/>
</dbReference>